<dbReference type="VEuPathDB" id="VectorBase:AATE013411"/>
<dbReference type="EMBL" id="AXCP01009493">
    <property type="status" value="NOT_ANNOTATED_CDS"/>
    <property type="molecule type" value="Genomic_DNA"/>
</dbReference>
<evidence type="ECO:0000313" key="1">
    <source>
        <dbReference type="EnsemblMetazoa" id="AATE013411-PA.1"/>
    </source>
</evidence>
<sequence length="134" mass="14817">MKVSVVLYPPSMPSMANYYIPKQHHPPGADSGGRLWWSQSGGTSFGTSSAEFTTNLSRYFPHHSFFSMFFNECAMGLGHVISMILFALVVIVGLFENTLVMRTCLSNWIAQSPCSIFPVPEPLSAMDAMDNQSE</sequence>
<proteinExistence type="predicted"/>
<organism evidence="1">
    <name type="scientific">Anopheles atroparvus</name>
    <name type="common">European mosquito</name>
    <dbReference type="NCBI Taxonomy" id="41427"/>
    <lineage>
        <taxon>Eukaryota</taxon>
        <taxon>Metazoa</taxon>
        <taxon>Ecdysozoa</taxon>
        <taxon>Arthropoda</taxon>
        <taxon>Hexapoda</taxon>
        <taxon>Insecta</taxon>
        <taxon>Pterygota</taxon>
        <taxon>Neoptera</taxon>
        <taxon>Endopterygota</taxon>
        <taxon>Diptera</taxon>
        <taxon>Nematocera</taxon>
        <taxon>Culicoidea</taxon>
        <taxon>Culicidae</taxon>
        <taxon>Anophelinae</taxon>
        <taxon>Anopheles</taxon>
    </lineage>
</organism>
<dbReference type="EMBL" id="AXCP01009492">
    <property type="status" value="NOT_ANNOTATED_CDS"/>
    <property type="molecule type" value="Genomic_DNA"/>
</dbReference>
<name>A0A182J8J1_ANOAO</name>
<dbReference type="EnsemblMetazoa" id="AATE013411-RA">
    <property type="protein sequence ID" value="AATE013411-PA.1"/>
    <property type="gene ID" value="AATE013411"/>
</dbReference>
<accession>A0A182J8J1</accession>
<protein>
    <submittedName>
        <fullName evidence="1">Uncharacterized protein</fullName>
    </submittedName>
</protein>
<dbReference type="AlphaFoldDB" id="A0A182J8J1"/>
<reference evidence="1" key="1">
    <citation type="submission" date="2022-08" db="UniProtKB">
        <authorList>
            <consortium name="EnsemblMetazoa"/>
        </authorList>
    </citation>
    <scope>IDENTIFICATION</scope>
    <source>
        <strain evidence="1">EBRO</strain>
    </source>
</reference>